<keyword evidence="1" id="KW-1133">Transmembrane helix</keyword>
<dbReference type="EMBL" id="JAUSUA010000009">
    <property type="protein sequence ID" value="MDQ0209216.1"/>
    <property type="molecule type" value="Genomic_DNA"/>
</dbReference>
<evidence type="ECO:0000256" key="1">
    <source>
        <dbReference type="SAM" id="Phobius"/>
    </source>
</evidence>
<comment type="caution">
    <text evidence="2">The sequence shown here is derived from an EMBL/GenBank/DDBJ whole genome shotgun (WGS) entry which is preliminary data.</text>
</comment>
<keyword evidence="3" id="KW-1185">Reference proteome</keyword>
<keyword evidence="1" id="KW-0472">Membrane</keyword>
<feature type="transmembrane region" description="Helical" evidence="1">
    <location>
        <begin position="7"/>
        <end position="24"/>
    </location>
</feature>
<accession>A0ABT9YN78</accession>
<feature type="transmembrane region" description="Helical" evidence="1">
    <location>
        <begin position="36"/>
        <end position="61"/>
    </location>
</feature>
<sequence length="195" mass="23088">MSLTIQLQTMLSMITMGVWLGASLDTYGKLLYQPRSFSWIVAIRDFLFWCIQALLVFYVLYQSNLGELRFYVFAALLCGYAVYRSLLQTVYNYVLDRLIAFVLSIIRFIKKSVYYIIVKPIKWILNLALSFCMIVLTIVWKICLVLSSVVWKPLWWLFRPIARWIGGTKQWQKVMPFLTKIKEVGRSVWKKKDKR</sequence>
<dbReference type="NCBIfam" id="TIGR02893">
    <property type="entry name" value="spore_yabQ"/>
    <property type="match status" value="1"/>
</dbReference>
<evidence type="ECO:0000313" key="2">
    <source>
        <dbReference type="EMBL" id="MDQ0209216.1"/>
    </source>
</evidence>
<dbReference type="Proteomes" id="UP001225034">
    <property type="component" value="Unassembled WGS sequence"/>
</dbReference>
<feature type="transmembrane region" description="Helical" evidence="1">
    <location>
        <begin position="124"/>
        <end position="151"/>
    </location>
</feature>
<feature type="transmembrane region" description="Helical" evidence="1">
    <location>
        <begin position="98"/>
        <end position="117"/>
    </location>
</feature>
<evidence type="ECO:0000313" key="3">
    <source>
        <dbReference type="Proteomes" id="UP001225034"/>
    </source>
</evidence>
<dbReference type="InterPro" id="IPR019074">
    <property type="entry name" value="YabQ"/>
</dbReference>
<gene>
    <name evidence="2" type="ORF">J2S05_004056</name>
</gene>
<protein>
    <submittedName>
        <fullName evidence="2">Spore cortex biosynthesis protein YabQ</fullName>
    </submittedName>
</protein>
<reference evidence="2 3" key="1">
    <citation type="submission" date="2023-07" db="EMBL/GenBank/DDBJ databases">
        <title>Genomic Encyclopedia of Type Strains, Phase IV (KMG-IV): sequencing the most valuable type-strain genomes for metagenomic binning, comparative biology and taxonomic classification.</title>
        <authorList>
            <person name="Goeker M."/>
        </authorList>
    </citation>
    <scope>NUCLEOTIDE SEQUENCE [LARGE SCALE GENOMIC DNA]</scope>
    <source>
        <strain evidence="2 3">DSM 19154</strain>
    </source>
</reference>
<feature type="transmembrane region" description="Helical" evidence="1">
    <location>
        <begin position="68"/>
        <end position="86"/>
    </location>
</feature>
<proteinExistence type="predicted"/>
<organism evidence="2 3">
    <name type="scientific">Alkalicoccobacillus murimartini</name>
    <dbReference type="NCBI Taxonomy" id="171685"/>
    <lineage>
        <taxon>Bacteria</taxon>
        <taxon>Bacillati</taxon>
        <taxon>Bacillota</taxon>
        <taxon>Bacilli</taxon>
        <taxon>Bacillales</taxon>
        <taxon>Bacillaceae</taxon>
        <taxon>Alkalicoccobacillus</taxon>
    </lineage>
</organism>
<keyword evidence="1" id="KW-0812">Transmembrane</keyword>
<name>A0ABT9YN78_9BACI</name>
<dbReference type="Pfam" id="PF09578">
    <property type="entry name" value="Spore_YabQ"/>
    <property type="match status" value="1"/>
</dbReference>
<dbReference type="RefSeq" id="WP_306985915.1">
    <property type="nucleotide sequence ID" value="NZ_JAUSUA010000009.1"/>
</dbReference>